<keyword evidence="1" id="KW-1133">Transmembrane helix</keyword>
<protein>
    <submittedName>
        <fullName evidence="2">Uncharacterized protein</fullName>
    </submittedName>
</protein>
<dbReference type="EMBL" id="HBIM01004663">
    <property type="protein sequence ID" value="CAE0406057.1"/>
    <property type="molecule type" value="Transcribed_RNA"/>
</dbReference>
<name>A0A7S3P595_9STRA</name>
<organism evidence="2">
    <name type="scientific">Amphora coffeiformis</name>
    <dbReference type="NCBI Taxonomy" id="265554"/>
    <lineage>
        <taxon>Eukaryota</taxon>
        <taxon>Sar</taxon>
        <taxon>Stramenopiles</taxon>
        <taxon>Ochrophyta</taxon>
        <taxon>Bacillariophyta</taxon>
        <taxon>Bacillariophyceae</taxon>
        <taxon>Bacillariophycidae</taxon>
        <taxon>Thalassiophysales</taxon>
        <taxon>Catenulaceae</taxon>
        <taxon>Amphora</taxon>
    </lineage>
</organism>
<keyword evidence="1" id="KW-0812">Transmembrane</keyword>
<sequence length="285" mass="33023">MPTQLFLRNTLPILTLSVAVSATAVLGYKFLKPNSGRLRSQSSDDSLSAHDDKEEEAIHSMLHHFEALQLDPETTVEEANKRRTTTYYLKAREAHARKNVRGVKSYGQLLELRHEHVERTLRYSNMGTHSHRTVVVMCDASTSALLDEARQMILAPLKYSHDLRTRGAWIPKLDMLPPEDMHVTVAIPWWWHTMREGNYQLSQELASRFRQTLFLKFHHPFQVELQRIVLLGGQTLVALWRCVGERVTEEGHVVYDRHGECVDPFVRLRVVRVMPKQTWQRGNNI</sequence>
<evidence type="ECO:0000313" key="2">
    <source>
        <dbReference type="EMBL" id="CAE0406057.1"/>
    </source>
</evidence>
<accession>A0A7S3P595</accession>
<feature type="transmembrane region" description="Helical" evidence="1">
    <location>
        <begin position="12"/>
        <end position="31"/>
    </location>
</feature>
<gene>
    <name evidence="2" type="ORF">ACOF00016_LOCUS3989</name>
</gene>
<proteinExistence type="predicted"/>
<dbReference type="AlphaFoldDB" id="A0A7S3P595"/>
<reference evidence="2" key="1">
    <citation type="submission" date="2021-01" db="EMBL/GenBank/DDBJ databases">
        <authorList>
            <person name="Corre E."/>
            <person name="Pelletier E."/>
            <person name="Niang G."/>
            <person name="Scheremetjew M."/>
            <person name="Finn R."/>
            <person name="Kale V."/>
            <person name="Holt S."/>
            <person name="Cochrane G."/>
            <person name="Meng A."/>
            <person name="Brown T."/>
            <person name="Cohen L."/>
        </authorList>
    </citation>
    <scope>NUCLEOTIDE SEQUENCE</scope>
    <source>
        <strain evidence="2">CCMP127</strain>
    </source>
</reference>
<keyword evidence="1" id="KW-0472">Membrane</keyword>
<evidence type="ECO:0000256" key="1">
    <source>
        <dbReference type="SAM" id="Phobius"/>
    </source>
</evidence>